<reference evidence="1" key="2">
    <citation type="journal article" date="2022" name="New Phytol.">
        <title>Evolutionary transition to the ectomycorrhizal habit in the genomes of a hyperdiverse lineage of mushroom-forming fungi.</title>
        <authorList>
            <person name="Looney B."/>
            <person name="Miyauchi S."/>
            <person name="Morin E."/>
            <person name="Drula E."/>
            <person name="Courty P.E."/>
            <person name="Kohler A."/>
            <person name="Kuo A."/>
            <person name="LaButti K."/>
            <person name="Pangilinan J."/>
            <person name="Lipzen A."/>
            <person name="Riley R."/>
            <person name="Andreopoulos W."/>
            <person name="He G."/>
            <person name="Johnson J."/>
            <person name="Nolan M."/>
            <person name="Tritt A."/>
            <person name="Barry K.W."/>
            <person name="Grigoriev I.V."/>
            <person name="Nagy L.G."/>
            <person name="Hibbett D."/>
            <person name="Henrissat B."/>
            <person name="Matheny P.B."/>
            <person name="Labbe J."/>
            <person name="Martin F.M."/>
        </authorList>
    </citation>
    <scope>NUCLEOTIDE SEQUENCE</scope>
    <source>
        <strain evidence="1">FP105234-sp</strain>
    </source>
</reference>
<proteinExistence type="predicted"/>
<sequence length="1061" mass="117109">MSSEGGTASGDLDTSAHPPDHIDEKAADTAPLTRSPDLSAEAGHPSDEVAINGHNHTPSDFSKRPYTAILNEEAANSESAARGGDETGPQGEDEGNEVVDADEDEDTDEREEQDDDDDDDDDDEDDEDEDDEDDEPALKYERIGGSLPDLFKKDSASALAISNKLMALGTHSGIVHVLDLSGARVKSFKPHSASIVDMCMDSTGDFIGTASIDGQVVIHSLSTPELYIFDFKRPIRSLALEPAFAKKGSRAFVCGGMAGTLVQHEKGWLGHKETVLHSGEGPVWQVRWRGRLIAWANDMGVKVYDTTSQTRVTFIERQAESPRPDLFKCTLHWQDDSTLLIAWADVIKVARIRGRPRNTNSSATANLPPLIVEITAVFQLDCMIAGIVPHLSPTASTAIPAHQRSVSTSTTSSRVPVPTSLLVVAYSPPDTSFKNEATEDRTVQARKAAERPELRIVSRAGEELAADALTVAGYQSWSCNDYVLAEADPDDAGQTRAYVVLSPRDVILVRPRDRKDHIAWLVERKRYEEALEQLELLEGEAGAGAVDAVEIGQKYIEHLIGEGDFAKAAKLCPKVCGQDVKRWEDWIFVFAQKQHLQAIIPHVPTDAPRLGHLVYEMILAHFLANDRQALQRTIHEWPKDIYDTSAVIVAMQSELDRSASTSSTSPATHATPETVILMECLAELYTAIRQPAKALPFLLRLRRTNVFDLIRENNLFTAVQDQALLLVEFDQELIEKRKKEGHEEEDTRGAAITLLVDHTHSIPIARVVQQLQSRPYFLFLYLDALFEKDPHIAATFADPLVKLYAEYATSKLIDFLRASNYYSLEEAYDVCTERDLVPEMVFLLGRMGNNKKALYLIIDRLGDVNRAIDFAKEQNDDDLWEDLLKYSETRPPFIRGLLENVGAEIDPIRLIRRIKNGLEIPGLKPALIKILHDFNLQISLLDGCQAILNGDSSDLAKQLHRDQSSGFFLTAKTPCPICNLPLQDTSATVALLFLCRHVVHARCAEGGDDLPPPPDPAVASVAFGTSPTRGISGKIAYTVMVRARVTQGCPVCHKTVEGGRR</sequence>
<gene>
    <name evidence="1" type="ORF">FA95DRAFT_1481230</name>
</gene>
<evidence type="ECO:0000313" key="2">
    <source>
        <dbReference type="Proteomes" id="UP000814033"/>
    </source>
</evidence>
<evidence type="ECO:0000313" key="1">
    <source>
        <dbReference type="EMBL" id="KAI0053795.1"/>
    </source>
</evidence>
<protein>
    <submittedName>
        <fullName evidence="1">Vacuolar assembling protein VPS41</fullName>
    </submittedName>
</protein>
<reference evidence="1" key="1">
    <citation type="submission" date="2021-02" db="EMBL/GenBank/DDBJ databases">
        <authorList>
            <consortium name="DOE Joint Genome Institute"/>
            <person name="Ahrendt S."/>
            <person name="Looney B.P."/>
            <person name="Miyauchi S."/>
            <person name="Morin E."/>
            <person name="Drula E."/>
            <person name="Courty P.E."/>
            <person name="Chicoki N."/>
            <person name="Fauchery L."/>
            <person name="Kohler A."/>
            <person name="Kuo A."/>
            <person name="Labutti K."/>
            <person name="Pangilinan J."/>
            <person name="Lipzen A."/>
            <person name="Riley R."/>
            <person name="Andreopoulos W."/>
            <person name="He G."/>
            <person name="Johnson J."/>
            <person name="Barry K.W."/>
            <person name="Grigoriev I.V."/>
            <person name="Nagy L."/>
            <person name="Hibbett D."/>
            <person name="Henrissat B."/>
            <person name="Matheny P.B."/>
            <person name="Labbe J."/>
            <person name="Martin F."/>
        </authorList>
    </citation>
    <scope>NUCLEOTIDE SEQUENCE</scope>
    <source>
        <strain evidence="1">FP105234-sp</strain>
    </source>
</reference>
<organism evidence="1 2">
    <name type="scientific">Auriscalpium vulgare</name>
    <dbReference type="NCBI Taxonomy" id="40419"/>
    <lineage>
        <taxon>Eukaryota</taxon>
        <taxon>Fungi</taxon>
        <taxon>Dikarya</taxon>
        <taxon>Basidiomycota</taxon>
        <taxon>Agaricomycotina</taxon>
        <taxon>Agaricomycetes</taxon>
        <taxon>Russulales</taxon>
        <taxon>Auriscalpiaceae</taxon>
        <taxon>Auriscalpium</taxon>
    </lineage>
</organism>
<name>A0ACB8SBH9_9AGAM</name>
<dbReference type="EMBL" id="MU275839">
    <property type="protein sequence ID" value="KAI0053795.1"/>
    <property type="molecule type" value="Genomic_DNA"/>
</dbReference>
<accession>A0ACB8SBH9</accession>
<dbReference type="Proteomes" id="UP000814033">
    <property type="component" value="Unassembled WGS sequence"/>
</dbReference>
<keyword evidence="2" id="KW-1185">Reference proteome</keyword>
<comment type="caution">
    <text evidence="1">The sequence shown here is derived from an EMBL/GenBank/DDBJ whole genome shotgun (WGS) entry which is preliminary data.</text>
</comment>